<reference evidence="1" key="1">
    <citation type="submission" date="2021-01" db="EMBL/GenBank/DDBJ databases">
        <authorList>
            <consortium name="Genoscope - CEA"/>
            <person name="William W."/>
        </authorList>
    </citation>
    <scope>NUCLEOTIDE SEQUENCE</scope>
</reference>
<dbReference type="EMBL" id="HG994368">
    <property type="protein sequence ID" value="CAF1817399.1"/>
    <property type="molecule type" value="Genomic_DNA"/>
</dbReference>
<name>A0A816JIB0_BRANA</name>
<gene>
    <name evidence="1" type="ORF">DARMORV10_C04P13560.1</name>
</gene>
<evidence type="ECO:0000313" key="1">
    <source>
        <dbReference type="EMBL" id="CAF1817399.1"/>
    </source>
</evidence>
<protein>
    <submittedName>
        <fullName evidence="1">(rape) hypothetical protein</fullName>
    </submittedName>
</protein>
<dbReference type="Proteomes" id="UP001295469">
    <property type="component" value="Chromosome C04"/>
</dbReference>
<dbReference type="AlphaFoldDB" id="A0A816JIB0"/>
<sequence>METTFRLFISQLIRPITKDQSILRLIIISLERERVALKALVVKHIPAHQQIADIFTKSLPTAVFQSLRFKLGVDVLPTPSLRGGRDISELSSTKAQVQTSSQTPTKTRLTQEEKGKAKMYEEDIPCAVLQSKCDSSDSSDQRSQRVSLFQKKLDDKTLLKTGTDRAFCLKLSNAFSALDGEADTG</sequence>
<proteinExistence type="predicted"/>
<organism evidence="1">
    <name type="scientific">Brassica napus</name>
    <name type="common">Rape</name>
    <dbReference type="NCBI Taxonomy" id="3708"/>
    <lineage>
        <taxon>Eukaryota</taxon>
        <taxon>Viridiplantae</taxon>
        <taxon>Streptophyta</taxon>
        <taxon>Embryophyta</taxon>
        <taxon>Tracheophyta</taxon>
        <taxon>Spermatophyta</taxon>
        <taxon>Magnoliopsida</taxon>
        <taxon>eudicotyledons</taxon>
        <taxon>Gunneridae</taxon>
        <taxon>Pentapetalae</taxon>
        <taxon>rosids</taxon>
        <taxon>malvids</taxon>
        <taxon>Brassicales</taxon>
        <taxon>Brassicaceae</taxon>
        <taxon>Brassiceae</taxon>
        <taxon>Brassica</taxon>
    </lineage>
</organism>
<accession>A0A816JIB0</accession>